<evidence type="ECO:0008006" key="3">
    <source>
        <dbReference type="Google" id="ProtNLM"/>
    </source>
</evidence>
<proteinExistence type="predicted"/>
<name>A0ABP6Y1H9_9PSEU</name>
<organism evidence="1 2">
    <name type="scientific">Amycolatopsis ultiminotia</name>
    <dbReference type="NCBI Taxonomy" id="543629"/>
    <lineage>
        <taxon>Bacteria</taxon>
        <taxon>Bacillati</taxon>
        <taxon>Actinomycetota</taxon>
        <taxon>Actinomycetes</taxon>
        <taxon>Pseudonocardiales</taxon>
        <taxon>Pseudonocardiaceae</taxon>
        <taxon>Amycolatopsis</taxon>
    </lineage>
</organism>
<dbReference type="Gene3D" id="3.40.50.720">
    <property type="entry name" value="NAD(P)-binding Rossmann-like Domain"/>
    <property type="match status" value="1"/>
</dbReference>
<comment type="caution">
    <text evidence="1">The sequence shown here is derived from an EMBL/GenBank/DDBJ whole genome shotgun (WGS) entry which is preliminary data.</text>
</comment>
<dbReference type="EMBL" id="BAAAZN010000020">
    <property type="protein sequence ID" value="GAA3575831.1"/>
    <property type="molecule type" value="Genomic_DNA"/>
</dbReference>
<sequence>MRHISLFRVSSVSNSSSTKPRVAPDDVARDVDLCLDTVDSRDNSRLLHTLKRGSTLYPVYFGKFDPEDTARLGVTVSGTQVRASGPQLAEFGPLLDEGTVRLAIDSTFPLVDAGRAHARAARGHIQGKIVLTVA</sequence>
<dbReference type="Gene3D" id="3.90.180.10">
    <property type="entry name" value="Medium-chain alcohol dehydrogenases, catalytic domain"/>
    <property type="match status" value="1"/>
</dbReference>
<evidence type="ECO:0000313" key="1">
    <source>
        <dbReference type="EMBL" id="GAA3575831.1"/>
    </source>
</evidence>
<accession>A0ABP6Y1H9</accession>
<reference evidence="2" key="1">
    <citation type="journal article" date="2019" name="Int. J. Syst. Evol. Microbiol.">
        <title>The Global Catalogue of Microorganisms (GCM) 10K type strain sequencing project: providing services to taxonomists for standard genome sequencing and annotation.</title>
        <authorList>
            <consortium name="The Broad Institute Genomics Platform"/>
            <consortium name="The Broad Institute Genome Sequencing Center for Infectious Disease"/>
            <person name="Wu L."/>
            <person name="Ma J."/>
        </authorList>
    </citation>
    <scope>NUCLEOTIDE SEQUENCE [LARGE SCALE GENOMIC DNA]</scope>
    <source>
        <strain evidence="2">JCM 16898</strain>
    </source>
</reference>
<dbReference type="Proteomes" id="UP001500689">
    <property type="component" value="Unassembled WGS sequence"/>
</dbReference>
<keyword evidence="2" id="KW-1185">Reference proteome</keyword>
<gene>
    <name evidence="1" type="ORF">GCM10022222_70660</name>
</gene>
<protein>
    <recommendedName>
        <fullName evidence="3">Zinc-binding dehydrogenase</fullName>
    </recommendedName>
</protein>
<evidence type="ECO:0000313" key="2">
    <source>
        <dbReference type="Proteomes" id="UP001500689"/>
    </source>
</evidence>
<dbReference type="Pfam" id="PF13602">
    <property type="entry name" value="ADH_zinc_N_2"/>
    <property type="match status" value="1"/>
</dbReference>